<keyword evidence="10" id="KW-0325">Glycoprotein</keyword>
<keyword evidence="21" id="KW-1185">Reference proteome</keyword>
<dbReference type="PANTHER" id="PTHR33722">
    <property type="entry name" value="CATION CHANNEL SPERM-ASSOCIATED PROTEIN SUBUNIT DELTA-RELATED"/>
    <property type="match status" value="1"/>
</dbReference>
<dbReference type="EMBL" id="JAGEUA010000004">
    <property type="protein sequence ID" value="KAL0983832.1"/>
    <property type="molecule type" value="Genomic_DNA"/>
</dbReference>
<evidence type="ECO:0000256" key="6">
    <source>
        <dbReference type="ARBA" id="ARBA00022989"/>
    </source>
</evidence>
<dbReference type="InterPro" id="IPR053815">
    <property type="entry name" value="CATSPERE_Ig-like"/>
</dbReference>
<feature type="domain" description="CATSPERE beta-propeller" evidence="17">
    <location>
        <begin position="239"/>
        <end position="569"/>
    </location>
</feature>
<evidence type="ECO:0000256" key="4">
    <source>
        <dbReference type="ARBA" id="ARBA00022729"/>
    </source>
</evidence>
<dbReference type="Pfam" id="PF22849">
    <property type="entry name" value="CATSPERE_Ig-like"/>
    <property type="match status" value="1"/>
</dbReference>
<dbReference type="Pfam" id="PF22844">
    <property type="entry name" value="Beta-prop_CATSPERE"/>
    <property type="match status" value="1"/>
</dbReference>
<comment type="similarity">
    <text evidence="1">Belongs to the CATSPERD family.</text>
</comment>
<keyword evidence="8 13" id="KW-0472">Membrane</keyword>
<evidence type="ECO:0008006" key="22">
    <source>
        <dbReference type="Google" id="ProtNLM"/>
    </source>
</evidence>
<evidence type="ECO:0000256" key="12">
    <source>
        <dbReference type="ARBA" id="ARBA00037793"/>
    </source>
</evidence>
<dbReference type="PANTHER" id="PTHR33722:SF3">
    <property type="entry name" value="CATION CHANNEL SPERM-ASSOCIATED AUXILIARY SUBUNIT EPSILON"/>
    <property type="match status" value="1"/>
</dbReference>
<evidence type="ECO:0000313" key="20">
    <source>
        <dbReference type="EMBL" id="KAL0983832.1"/>
    </source>
</evidence>
<proteinExistence type="inferred from homology"/>
<accession>A0ABD0XA67</accession>
<comment type="subcellular location">
    <subcellularLocation>
        <location evidence="12">Cell projection</location>
        <location evidence="12">Cilium</location>
        <location evidence="12">Flagellum membrane</location>
        <topology evidence="12">Single-pass type I membrane protein</topology>
    </subcellularLocation>
</comment>
<evidence type="ECO:0000259" key="16">
    <source>
        <dbReference type="Pfam" id="PF22843"/>
    </source>
</evidence>
<evidence type="ECO:0000256" key="8">
    <source>
        <dbReference type="ARBA" id="ARBA00023136"/>
    </source>
</evidence>
<gene>
    <name evidence="20" type="ORF">UPYG_G00133340</name>
</gene>
<dbReference type="InterPro" id="IPR053814">
    <property type="entry name" value="CATSPERD/E_C"/>
</dbReference>
<feature type="domain" description="CATSPERE first N-terminal" evidence="15">
    <location>
        <begin position="11"/>
        <end position="97"/>
    </location>
</feature>
<evidence type="ECO:0000259" key="15">
    <source>
        <dbReference type="Pfam" id="PF22841"/>
    </source>
</evidence>
<evidence type="ECO:0000256" key="2">
    <source>
        <dbReference type="ARBA" id="ARBA00022475"/>
    </source>
</evidence>
<feature type="domain" description="CATSPERE Ig-like" evidence="18">
    <location>
        <begin position="582"/>
        <end position="686"/>
    </location>
</feature>
<evidence type="ECO:0000256" key="5">
    <source>
        <dbReference type="ARBA" id="ARBA00022846"/>
    </source>
</evidence>
<feature type="domain" description="CATSPERD/E C-terminal" evidence="19">
    <location>
        <begin position="729"/>
        <end position="911"/>
    </location>
</feature>
<dbReference type="Pfam" id="PF22850">
    <property type="entry name" value="CATSPERD-E_C"/>
    <property type="match status" value="1"/>
</dbReference>
<evidence type="ECO:0000256" key="7">
    <source>
        <dbReference type="ARBA" id="ARBA00023069"/>
    </source>
</evidence>
<dbReference type="InterPro" id="IPR053818">
    <property type="entry name" value="CATSPERE_NTD1"/>
</dbReference>
<evidence type="ECO:0000256" key="10">
    <source>
        <dbReference type="ARBA" id="ARBA00023180"/>
    </source>
</evidence>
<evidence type="ECO:0000256" key="9">
    <source>
        <dbReference type="ARBA" id="ARBA00023157"/>
    </source>
</evidence>
<evidence type="ECO:0000256" key="1">
    <source>
        <dbReference type="ARBA" id="ARBA00010246"/>
    </source>
</evidence>
<dbReference type="Pfam" id="PF22841">
    <property type="entry name" value="CATSPERE_NTD1"/>
    <property type="match status" value="1"/>
</dbReference>
<sequence length="935" mass="107829">MRVLPFLALLVLLNIELLGGVWRYNNILMDEKLFTTQNAVYLKYDGFALIEWEYPESCDINNKSSPNATMICTSTGFQMVKPLVSSPKQEETRHIFISPSTFTFVWYAVMSTNSSTETGYQILRLWIIDPEQADPAEINNTALKPSLQSRYTTKHFYNNGQYPVIQMLTFTQTLLGSFQNDGWYWEAEIPGDKEYVNLYIFGQPVSFQHRLVMDSQRIFYWTEPEPHIGERAVSLRLAPGCPLSLVWGTCKRHHALLLSDTGTLITKNAFLTSEELTVNPGVLPVPSEGHFTVDQAALLEDGIIFRIGGALFWRDNQDGVLTEHPELPTSGVKGLYQRTSCISDYPELDVELSSLIVWKENLLLLGPKRLKTPGRSNFLQIVPIRLPRITILTAAFGSQPSYVATLVLYGYPGVGRQQVVISYNELSRSWVSTFDLEDLPKGHFKMHFLVSAHQALLLWNKESVLYHDNYHRFQDNSINVSHVIPAAFGNKIHQVTWDRRWNMLVKMENNLLYYCKVGMHKLVLLPKWVKPDSRMVLYVNQKDQINMLTLTSDGLYVQNYPMDMEAKSAMKDTHHGCPFITFENNMNAVCYFDKGDKMVLWAKLVKQKYNDVYINFFRNRIDLLSVIEKTFEISTDVDVLKMTFIISQNVDYRDATNYKDLVKKTTGIVAMELIPSQIGNTCNMPKTWVSHISVGCPRNRHIRVARPWGIPCVMYSLNNYTIPRSALRNLQHEDLVVNYEWDTFGCLFEMHYQKPFRPDLVLYDGDNFVRDVDANFIVWERFGRKDYSFNATMRQVACLREAQTWSSMLTEGKISGQVWGPENYQSCFNLAPGKLGNLDETYEIMNRSSTNFLTFTQEENTLYVFNVKVLDPSYSFCDLHAVFAVKTYGIQIPDFEYVTKYSDVVFAFSTICILAYNFFRFVTIFRNLMANRPTF</sequence>
<reference evidence="20 21" key="1">
    <citation type="submission" date="2024-06" db="EMBL/GenBank/DDBJ databases">
        <authorList>
            <person name="Pan Q."/>
            <person name="Wen M."/>
            <person name="Jouanno E."/>
            <person name="Zahm M."/>
            <person name="Klopp C."/>
            <person name="Cabau C."/>
            <person name="Louis A."/>
            <person name="Berthelot C."/>
            <person name="Parey E."/>
            <person name="Roest Crollius H."/>
            <person name="Montfort J."/>
            <person name="Robinson-Rechavi M."/>
            <person name="Bouchez O."/>
            <person name="Lampietro C."/>
            <person name="Lopez Roques C."/>
            <person name="Donnadieu C."/>
            <person name="Postlethwait J."/>
            <person name="Bobe J."/>
            <person name="Verreycken H."/>
            <person name="Guiguen Y."/>
        </authorList>
    </citation>
    <scope>NUCLEOTIDE SEQUENCE [LARGE SCALE GENOMIC DNA]</scope>
    <source>
        <strain evidence="20">Up_M1</strain>
        <tissue evidence="20">Testis</tissue>
    </source>
</reference>
<protein>
    <recommendedName>
        <fullName evidence="22">Catsper channel auxiliary subunit epsilon</fullName>
    </recommendedName>
</protein>
<feature type="signal peptide" evidence="14">
    <location>
        <begin position="1"/>
        <end position="23"/>
    </location>
</feature>
<keyword evidence="5" id="KW-0282">Flagellum</keyword>
<dbReference type="InterPro" id="IPR028751">
    <property type="entry name" value="CATSPERD/E"/>
</dbReference>
<feature type="transmembrane region" description="Helical" evidence="13">
    <location>
        <begin position="904"/>
        <end position="922"/>
    </location>
</feature>
<dbReference type="Proteomes" id="UP001557470">
    <property type="component" value="Unassembled WGS sequence"/>
</dbReference>
<keyword evidence="9" id="KW-1015">Disulfide bond</keyword>
<dbReference type="InterPro" id="IPR053817">
    <property type="entry name" value="CATSPERE_NTD2"/>
</dbReference>
<feature type="domain" description="CATSPERE second N-terminal" evidence="16">
    <location>
        <begin position="104"/>
        <end position="190"/>
    </location>
</feature>
<evidence type="ECO:0000256" key="14">
    <source>
        <dbReference type="SAM" id="SignalP"/>
    </source>
</evidence>
<evidence type="ECO:0000256" key="3">
    <source>
        <dbReference type="ARBA" id="ARBA00022692"/>
    </source>
</evidence>
<evidence type="ECO:0000256" key="11">
    <source>
        <dbReference type="ARBA" id="ARBA00023273"/>
    </source>
</evidence>
<keyword evidence="4 14" id="KW-0732">Signal</keyword>
<evidence type="ECO:0000259" key="19">
    <source>
        <dbReference type="Pfam" id="PF22850"/>
    </source>
</evidence>
<keyword evidence="7" id="KW-0969">Cilium</keyword>
<comment type="caution">
    <text evidence="20">The sequence shown here is derived from an EMBL/GenBank/DDBJ whole genome shotgun (WGS) entry which is preliminary data.</text>
</comment>
<evidence type="ECO:0000259" key="18">
    <source>
        <dbReference type="Pfam" id="PF22849"/>
    </source>
</evidence>
<dbReference type="InterPro" id="IPR053816">
    <property type="entry name" value="CATSPERE_beta-prop"/>
</dbReference>
<keyword evidence="2" id="KW-1003">Cell membrane</keyword>
<dbReference type="Pfam" id="PF22843">
    <property type="entry name" value="CATSPERE_NTD2"/>
    <property type="match status" value="1"/>
</dbReference>
<evidence type="ECO:0000259" key="17">
    <source>
        <dbReference type="Pfam" id="PF22844"/>
    </source>
</evidence>
<keyword evidence="6 13" id="KW-1133">Transmembrane helix</keyword>
<keyword evidence="11" id="KW-0966">Cell projection</keyword>
<evidence type="ECO:0000256" key="13">
    <source>
        <dbReference type="SAM" id="Phobius"/>
    </source>
</evidence>
<feature type="chain" id="PRO_5044766833" description="Catsper channel auxiliary subunit epsilon" evidence="14">
    <location>
        <begin position="24"/>
        <end position="935"/>
    </location>
</feature>
<name>A0ABD0XA67_UMBPY</name>
<organism evidence="20 21">
    <name type="scientific">Umbra pygmaea</name>
    <name type="common">Eastern mudminnow</name>
    <dbReference type="NCBI Taxonomy" id="75934"/>
    <lineage>
        <taxon>Eukaryota</taxon>
        <taxon>Metazoa</taxon>
        <taxon>Chordata</taxon>
        <taxon>Craniata</taxon>
        <taxon>Vertebrata</taxon>
        <taxon>Euteleostomi</taxon>
        <taxon>Actinopterygii</taxon>
        <taxon>Neopterygii</taxon>
        <taxon>Teleostei</taxon>
        <taxon>Protacanthopterygii</taxon>
        <taxon>Esociformes</taxon>
        <taxon>Umbridae</taxon>
        <taxon>Umbra</taxon>
    </lineage>
</organism>
<evidence type="ECO:0000313" key="21">
    <source>
        <dbReference type="Proteomes" id="UP001557470"/>
    </source>
</evidence>
<dbReference type="AlphaFoldDB" id="A0ABD0XA67"/>
<keyword evidence="3 13" id="KW-0812">Transmembrane</keyword>